<dbReference type="Pfam" id="PF23069">
    <property type="entry name" value="DUF7042"/>
    <property type="match status" value="1"/>
</dbReference>
<gene>
    <name evidence="3" type="primary">LOC113467679</name>
</gene>
<dbReference type="KEGG" id="dci:113467679"/>
<name>A0A3Q0IZD6_DIACI</name>
<dbReference type="GeneID" id="113467679"/>
<evidence type="ECO:0000313" key="2">
    <source>
        <dbReference type="Proteomes" id="UP000079169"/>
    </source>
</evidence>
<dbReference type="STRING" id="121845.A0A3Q0IZD6"/>
<reference evidence="3" key="1">
    <citation type="submission" date="2025-08" db="UniProtKB">
        <authorList>
            <consortium name="RefSeq"/>
        </authorList>
    </citation>
    <scope>IDENTIFICATION</scope>
</reference>
<protein>
    <submittedName>
        <fullName evidence="3">Uncharacterized protein LOC113467679</fullName>
    </submittedName>
</protein>
<dbReference type="AlphaFoldDB" id="A0A3Q0IZD6"/>
<dbReference type="PaxDb" id="121845-A0A3Q0IZD6"/>
<keyword evidence="2" id="KW-1185">Reference proteome</keyword>
<sequence length="99" mass="11007">MAFSQNSRLLLKYQACADTNSEAASEELICLANWKDGSTRYLVGRLEHSRATSEEDRYRCFVYEKKGHKYEIAMSGDATCSGISSPTEGSRTITLSKGK</sequence>
<dbReference type="Proteomes" id="UP000079169">
    <property type="component" value="Unplaced"/>
</dbReference>
<dbReference type="InterPro" id="IPR055470">
    <property type="entry name" value="DUF7042"/>
</dbReference>
<dbReference type="RefSeq" id="XP_026679805.1">
    <property type="nucleotide sequence ID" value="XM_026824004.1"/>
</dbReference>
<feature type="domain" description="DUF7042" evidence="1">
    <location>
        <begin position="5"/>
        <end position="96"/>
    </location>
</feature>
<proteinExistence type="predicted"/>
<evidence type="ECO:0000313" key="3">
    <source>
        <dbReference type="RefSeq" id="XP_026679805.1"/>
    </source>
</evidence>
<dbReference type="PANTHER" id="PTHR22255">
    <property type="entry name" value="LP06548P"/>
    <property type="match status" value="1"/>
</dbReference>
<organism evidence="2 3">
    <name type="scientific">Diaphorina citri</name>
    <name type="common">Asian citrus psyllid</name>
    <dbReference type="NCBI Taxonomy" id="121845"/>
    <lineage>
        <taxon>Eukaryota</taxon>
        <taxon>Metazoa</taxon>
        <taxon>Ecdysozoa</taxon>
        <taxon>Arthropoda</taxon>
        <taxon>Hexapoda</taxon>
        <taxon>Insecta</taxon>
        <taxon>Pterygota</taxon>
        <taxon>Neoptera</taxon>
        <taxon>Paraneoptera</taxon>
        <taxon>Hemiptera</taxon>
        <taxon>Sternorrhyncha</taxon>
        <taxon>Psylloidea</taxon>
        <taxon>Psyllidae</taxon>
        <taxon>Diaphorininae</taxon>
        <taxon>Diaphorina</taxon>
    </lineage>
</organism>
<evidence type="ECO:0000259" key="1">
    <source>
        <dbReference type="Pfam" id="PF23069"/>
    </source>
</evidence>
<dbReference type="GO" id="GO:0061909">
    <property type="term" value="P:autophagosome-lysosome fusion"/>
    <property type="evidence" value="ECO:0007669"/>
    <property type="project" value="TreeGrafter"/>
</dbReference>
<accession>A0A3Q0IZD6</accession>
<dbReference type="PANTHER" id="PTHR22255:SF9">
    <property type="entry name" value="LP06548P"/>
    <property type="match status" value="1"/>
</dbReference>